<dbReference type="EMBL" id="JBHUEH010000032">
    <property type="protein sequence ID" value="MFD1888412.1"/>
    <property type="molecule type" value="Genomic_DNA"/>
</dbReference>
<dbReference type="RefSeq" id="WP_347323131.1">
    <property type="nucleotide sequence ID" value="NZ_JBCGUH010000001.1"/>
</dbReference>
<dbReference type="PANTHER" id="PTHR33428">
    <property type="entry name" value="CHLOROPHYLLASE-2, CHLOROPLASTIC"/>
    <property type="match status" value="1"/>
</dbReference>
<feature type="domain" description="PET hydrolase/cutinase-like" evidence="2">
    <location>
        <begin position="69"/>
        <end position="278"/>
    </location>
</feature>
<dbReference type="InterPro" id="IPR029058">
    <property type="entry name" value="AB_hydrolase_fold"/>
</dbReference>
<accession>A0ABW4RQ03</accession>
<protein>
    <submittedName>
        <fullName evidence="3">Alpha/beta hydrolase</fullName>
    </submittedName>
</protein>
<dbReference type="Proteomes" id="UP001597233">
    <property type="component" value="Unassembled WGS sequence"/>
</dbReference>
<gene>
    <name evidence="3" type="ORF">ACFSC9_23260</name>
</gene>
<reference evidence="4" key="1">
    <citation type="journal article" date="2019" name="Int. J. Syst. Evol. Microbiol.">
        <title>The Global Catalogue of Microorganisms (GCM) 10K type strain sequencing project: providing services to taxonomists for standard genome sequencing and annotation.</title>
        <authorList>
            <consortium name="The Broad Institute Genomics Platform"/>
            <consortium name="The Broad Institute Genome Sequencing Center for Infectious Disease"/>
            <person name="Wu L."/>
            <person name="Ma J."/>
        </authorList>
    </citation>
    <scope>NUCLEOTIDE SEQUENCE [LARGE SCALE GENOMIC DNA]</scope>
    <source>
        <strain evidence="4">CCUG 54950</strain>
    </source>
</reference>
<sequence length="328" mass="36868">MRRTKTEKNEGEKRKLRWWRIPIIILAVIGAGSLLLHSFENFMGSIQNVPENYTTTVKTAGPLEAKYMANGSHKVSYFESYAMMSFEKYEIFYPSDITNIQKSLPVVVFVNGTGIKGSKYTALQKHMASWGFITIATEEEYAWNGFSAEMSVRFLEKLNNSKQFDHKDNVFYHKINVKNIGITGHSQGGYGVVNAITVQKHAASYKAAVILSSDASFSGNDFMWAADSTLIKTPSLIIGSTGKFDSAVASLENLQGLYSSIKEGTTKVLARRNDADHGQMLYYADGYVTAWFMYYLQHNEEATAAFFTKDAEILTNPLYQNQQIYQAQ</sequence>
<organism evidence="3 4">
    <name type="scientific">Paenibacillus wenxiniae</name>
    <dbReference type="NCBI Taxonomy" id="1636843"/>
    <lineage>
        <taxon>Bacteria</taxon>
        <taxon>Bacillati</taxon>
        <taxon>Bacillota</taxon>
        <taxon>Bacilli</taxon>
        <taxon>Bacillales</taxon>
        <taxon>Paenibacillaceae</taxon>
        <taxon>Paenibacillus</taxon>
    </lineage>
</organism>
<dbReference type="InterPro" id="IPR041127">
    <property type="entry name" value="PET_hydrolase/cutinase-like"/>
</dbReference>
<evidence type="ECO:0000313" key="4">
    <source>
        <dbReference type="Proteomes" id="UP001597233"/>
    </source>
</evidence>
<dbReference type="SUPFAM" id="SSF53474">
    <property type="entry name" value="alpha/beta-Hydrolases"/>
    <property type="match status" value="1"/>
</dbReference>
<dbReference type="GO" id="GO:0016787">
    <property type="term" value="F:hydrolase activity"/>
    <property type="evidence" value="ECO:0007669"/>
    <property type="project" value="UniProtKB-KW"/>
</dbReference>
<evidence type="ECO:0000313" key="3">
    <source>
        <dbReference type="EMBL" id="MFD1888412.1"/>
    </source>
</evidence>
<keyword evidence="1" id="KW-0812">Transmembrane</keyword>
<proteinExistence type="predicted"/>
<dbReference type="PANTHER" id="PTHR33428:SF14">
    <property type="entry name" value="CARBOXYLESTERASE TYPE B DOMAIN-CONTAINING PROTEIN"/>
    <property type="match status" value="1"/>
</dbReference>
<evidence type="ECO:0000259" key="2">
    <source>
        <dbReference type="Pfam" id="PF12740"/>
    </source>
</evidence>
<evidence type="ECO:0000256" key="1">
    <source>
        <dbReference type="SAM" id="Phobius"/>
    </source>
</evidence>
<comment type="caution">
    <text evidence="3">The sequence shown here is derived from an EMBL/GenBank/DDBJ whole genome shotgun (WGS) entry which is preliminary data.</text>
</comment>
<keyword evidence="3" id="KW-0378">Hydrolase</keyword>
<feature type="transmembrane region" description="Helical" evidence="1">
    <location>
        <begin position="21"/>
        <end position="39"/>
    </location>
</feature>
<keyword evidence="1" id="KW-0472">Membrane</keyword>
<dbReference type="Pfam" id="PF12740">
    <property type="entry name" value="PETase"/>
    <property type="match status" value="1"/>
</dbReference>
<keyword evidence="1" id="KW-1133">Transmembrane helix</keyword>
<keyword evidence="4" id="KW-1185">Reference proteome</keyword>
<dbReference type="Gene3D" id="3.40.50.1820">
    <property type="entry name" value="alpha/beta hydrolase"/>
    <property type="match status" value="1"/>
</dbReference>
<name>A0ABW4RQ03_9BACL</name>